<dbReference type="Proteomes" id="UP000051913">
    <property type="component" value="Unassembled WGS sequence"/>
</dbReference>
<dbReference type="PANTHER" id="PTHR13847:SF289">
    <property type="entry name" value="GLYCINE OXIDASE"/>
    <property type="match status" value="1"/>
</dbReference>
<gene>
    <name evidence="3" type="ORF">CP49_34440</name>
</gene>
<reference evidence="3 4" key="1">
    <citation type="submission" date="2014-03" db="EMBL/GenBank/DDBJ databases">
        <title>Bradyrhizobium valentinum sp. nov., isolated from effective nodules of Lupinus mariae-josephae, a lupine endemic of basic-lime soils in Eastern Spain.</title>
        <authorList>
            <person name="Duran D."/>
            <person name="Rey L."/>
            <person name="Navarro A."/>
            <person name="Busquets A."/>
            <person name="Imperial J."/>
            <person name="Ruiz-Argueso T."/>
        </authorList>
    </citation>
    <scope>NUCLEOTIDE SEQUENCE [LARGE SCALE GENOMIC DNA]</scope>
    <source>
        <strain evidence="3 4">LmjM3</strain>
    </source>
</reference>
<dbReference type="SUPFAM" id="SSF51905">
    <property type="entry name" value="FAD/NAD(P)-binding domain"/>
    <property type="match status" value="1"/>
</dbReference>
<dbReference type="PANTHER" id="PTHR13847">
    <property type="entry name" value="SARCOSINE DEHYDROGENASE-RELATED"/>
    <property type="match status" value="1"/>
</dbReference>
<accession>A0A0R3LTX6</accession>
<organism evidence="3 4">
    <name type="scientific">Bradyrhizobium valentinum</name>
    <dbReference type="NCBI Taxonomy" id="1518501"/>
    <lineage>
        <taxon>Bacteria</taxon>
        <taxon>Pseudomonadati</taxon>
        <taxon>Pseudomonadota</taxon>
        <taxon>Alphaproteobacteria</taxon>
        <taxon>Hyphomicrobiales</taxon>
        <taxon>Nitrobacteraceae</taxon>
        <taxon>Bradyrhizobium</taxon>
    </lineage>
</organism>
<keyword evidence="1" id="KW-0560">Oxidoreductase</keyword>
<evidence type="ECO:0000313" key="3">
    <source>
        <dbReference type="EMBL" id="KRR11401.1"/>
    </source>
</evidence>
<evidence type="ECO:0000313" key="4">
    <source>
        <dbReference type="Proteomes" id="UP000051913"/>
    </source>
</evidence>
<dbReference type="Gene3D" id="3.30.9.10">
    <property type="entry name" value="D-Amino Acid Oxidase, subunit A, domain 2"/>
    <property type="match status" value="1"/>
</dbReference>
<feature type="domain" description="FAD dependent oxidoreductase" evidence="2">
    <location>
        <begin position="2"/>
        <end position="232"/>
    </location>
</feature>
<evidence type="ECO:0000259" key="2">
    <source>
        <dbReference type="Pfam" id="PF01266"/>
    </source>
</evidence>
<proteinExistence type="predicted"/>
<dbReference type="AlphaFoldDB" id="A0A0R3LTX6"/>
<evidence type="ECO:0000256" key="1">
    <source>
        <dbReference type="ARBA" id="ARBA00023002"/>
    </source>
</evidence>
<dbReference type="InterPro" id="IPR036188">
    <property type="entry name" value="FAD/NAD-bd_sf"/>
</dbReference>
<comment type="caution">
    <text evidence="3">The sequence shown here is derived from an EMBL/GenBank/DDBJ whole genome shotgun (WGS) entry which is preliminary data.</text>
</comment>
<dbReference type="Pfam" id="PF01266">
    <property type="entry name" value="DAO"/>
    <property type="match status" value="1"/>
</dbReference>
<name>A0A0R3LTX6_9BRAD</name>
<dbReference type="Gene3D" id="3.50.50.60">
    <property type="entry name" value="FAD/NAD(P)-binding domain"/>
    <property type="match status" value="1"/>
</dbReference>
<dbReference type="EMBL" id="LLXX01000040">
    <property type="protein sequence ID" value="KRR11401.1"/>
    <property type="molecule type" value="Genomic_DNA"/>
</dbReference>
<sequence>MGVAVEYWTPGDVQRRLEPNLRLGEVEGPIIRLTEEGWIDSIPFIGRLRQAAIDTGLLAVVTATALHIDTRRDEVCVTTSAGNLHGTFVCLAAGSGTSTLTKALGCKIDVAKDPGILFTASIQPSILNHVVYAGDLHFRPDSNGRVMGGHHTASFDGTDGDALTQSLRLAAELAKVVPSISQAPDIQAYAVSRPVPVDGLPIAGWLPEMERIYVSACHSGITIGPLLGMLCANEILGKSSALPTEFRTSRFKPDVKTHTLRSTEDGPEAG</sequence>
<protein>
    <recommendedName>
        <fullName evidence="2">FAD dependent oxidoreductase domain-containing protein</fullName>
    </recommendedName>
</protein>
<dbReference type="InterPro" id="IPR006076">
    <property type="entry name" value="FAD-dep_OxRdtase"/>
</dbReference>
<dbReference type="GO" id="GO:0016491">
    <property type="term" value="F:oxidoreductase activity"/>
    <property type="evidence" value="ECO:0007669"/>
    <property type="project" value="UniProtKB-KW"/>
</dbReference>
<dbReference type="GO" id="GO:0005737">
    <property type="term" value="C:cytoplasm"/>
    <property type="evidence" value="ECO:0007669"/>
    <property type="project" value="TreeGrafter"/>
</dbReference>
<keyword evidence="4" id="KW-1185">Reference proteome</keyword>